<keyword evidence="2" id="KW-0808">Transferase</keyword>
<dbReference type="EMBL" id="JAACJO010000002">
    <property type="protein sequence ID" value="KAF5362412.1"/>
    <property type="molecule type" value="Genomic_DNA"/>
</dbReference>
<reference evidence="4 5" key="1">
    <citation type="journal article" date="2020" name="ISME J.">
        <title>Uncovering the hidden diversity of litter-decomposition mechanisms in mushroom-forming fungi.</title>
        <authorList>
            <person name="Floudas D."/>
            <person name="Bentzer J."/>
            <person name="Ahren D."/>
            <person name="Johansson T."/>
            <person name="Persson P."/>
            <person name="Tunlid A."/>
        </authorList>
    </citation>
    <scope>NUCLEOTIDE SEQUENCE [LARGE SCALE GENOMIC DNA]</scope>
    <source>
        <strain evidence="4 5">CBS 146.42</strain>
    </source>
</reference>
<dbReference type="InterPro" id="IPR029063">
    <property type="entry name" value="SAM-dependent_MTases_sf"/>
</dbReference>
<name>A0A8H5GCG7_9AGAR</name>
<accession>A0A8H5GCG7</accession>
<keyword evidence="5" id="KW-1185">Reference proteome</keyword>
<dbReference type="PANTHER" id="PTHR13393">
    <property type="entry name" value="SAM-DEPENDENT METHYLTRANSFERASE"/>
    <property type="match status" value="1"/>
</dbReference>
<protein>
    <submittedName>
        <fullName evidence="4">Uncharacterized protein</fullName>
    </submittedName>
</protein>
<dbReference type="OrthoDB" id="514248at2759"/>
<dbReference type="Gene3D" id="3.40.50.150">
    <property type="entry name" value="Vaccinia Virus protein VP39"/>
    <property type="match status" value="1"/>
</dbReference>
<evidence type="ECO:0000256" key="1">
    <source>
        <dbReference type="ARBA" id="ARBA00022603"/>
    </source>
</evidence>
<dbReference type="GO" id="GO:0008168">
    <property type="term" value="F:methyltransferase activity"/>
    <property type="evidence" value="ECO:0007669"/>
    <property type="project" value="UniProtKB-KW"/>
</dbReference>
<sequence length="495" mass="56094">MHRRNKYSQQIEFEELARVYPPLLDHLKPAHPPSRRKTIDFQDADAQRLFYTAISDCTSRCPTIGYVHQCRIGPPIFSGSIQCVAELFGRLNYVLWIQDIMRAHRFLFREDVRTVRGIDIGTGASAIYPLLACKMEPAWDFIATEIDSKSFNCGESNIQDNNLGERIRLMRASSDKPILFPFENYSGPPFDFTMCNPPFYTSRAEIARSTEFKELPPSGVCTGADTEMIYPPGGEAAFVGQMVDESERHGAKCRWFTTMIGKMSTMSEIIVMLRKRSIRTYAITEFVQGQTRRWGIAWSFTNEHLPDSFGRLSVHPNNALHSLQPPRNTLTSQFQLSFTSIDAQYLQTSLLGICSLARVAASERPIILEEEDFPKASSFPTFRLNPVLVQAHANTWSRRARRNLDQPQPGEREGSITPQTSVTLMCSMQWLFDFSEVPARVVLESQWVFGDDRQMFEGLVAHIVKKLTQALETYTPRAPEIDSGSEATLASPIAH</sequence>
<dbReference type="GO" id="GO:0005634">
    <property type="term" value="C:nucleus"/>
    <property type="evidence" value="ECO:0007669"/>
    <property type="project" value="TreeGrafter"/>
</dbReference>
<organism evidence="4 5">
    <name type="scientific">Leucocoprinus leucothites</name>
    <dbReference type="NCBI Taxonomy" id="201217"/>
    <lineage>
        <taxon>Eukaryota</taxon>
        <taxon>Fungi</taxon>
        <taxon>Dikarya</taxon>
        <taxon>Basidiomycota</taxon>
        <taxon>Agaricomycotina</taxon>
        <taxon>Agaricomycetes</taxon>
        <taxon>Agaricomycetidae</taxon>
        <taxon>Agaricales</taxon>
        <taxon>Agaricineae</taxon>
        <taxon>Agaricaceae</taxon>
        <taxon>Leucocoprinus</taxon>
    </lineage>
</organism>
<evidence type="ECO:0000256" key="2">
    <source>
        <dbReference type="ARBA" id="ARBA00022679"/>
    </source>
</evidence>
<keyword evidence="1" id="KW-0489">Methyltransferase</keyword>
<evidence type="ECO:0000256" key="3">
    <source>
        <dbReference type="SAM" id="MobiDB-lite"/>
    </source>
</evidence>
<proteinExistence type="predicted"/>
<dbReference type="Pfam" id="PF05971">
    <property type="entry name" value="Methyltransf_10"/>
    <property type="match status" value="1"/>
</dbReference>
<gene>
    <name evidence="4" type="ORF">D9756_002664</name>
</gene>
<dbReference type="GO" id="GO:0070475">
    <property type="term" value="P:rRNA base methylation"/>
    <property type="evidence" value="ECO:0007669"/>
    <property type="project" value="TreeGrafter"/>
</dbReference>
<dbReference type="SUPFAM" id="SSF53335">
    <property type="entry name" value="S-adenosyl-L-methionine-dependent methyltransferases"/>
    <property type="match status" value="1"/>
</dbReference>
<dbReference type="CDD" id="cd02440">
    <property type="entry name" value="AdoMet_MTases"/>
    <property type="match status" value="1"/>
</dbReference>
<feature type="region of interest" description="Disordered" evidence="3">
    <location>
        <begin position="399"/>
        <end position="418"/>
    </location>
</feature>
<dbReference type="InterPro" id="IPR010286">
    <property type="entry name" value="METTL16/RlmF"/>
</dbReference>
<dbReference type="Proteomes" id="UP000559027">
    <property type="component" value="Unassembled WGS sequence"/>
</dbReference>
<evidence type="ECO:0000313" key="5">
    <source>
        <dbReference type="Proteomes" id="UP000559027"/>
    </source>
</evidence>
<comment type="caution">
    <text evidence="4">The sequence shown here is derived from an EMBL/GenBank/DDBJ whole genome shotgun (WGS) entry which is preliminary data.</text>
</comment>
<evidence type="ECO:0000313" key="4">
    <source>
        <dbReference type="EMBL" id="KAF5362412.1"/>
    </source>
</evidence>
<dbReference type="AlphaFoldDB" id="A0A8H5GCG7"/>
<dbReference type="PANTHER" id="PTHR13393:SF0">
    <property type="entry name" value="RNA N6-ADENOSINE-METHYLTRANSFERASE METTL16"/>
    <property type="match status" value="1"/>
</dbReference>